<dbReference type="AlphaFoldDB" id="A0A816DLE9"/>
<reference evidence="3" key="1">
    <citation type="submission" date="2021-02" db="EMBL/GenBank/DDBJ databases">
        <authorList>
            <person name="Nowell W R."/>
        </authorList>
    </citation>
    <scope>NUCLEOTIDE SEQUENCE</scope>
</reference>
<gene>
    <name evidence="2" type="ORF">BJG266_LOCUS41612</name>
    <name evidence="3" type="ORF">QVE165_LOCUS58484</name>
</gene>
<keyword evidence="4" id="KW-1185">Reference proteome</keyword>
<evidence type="ECO:0000256" key="1">
    <source>
        <dbReference type="SAM" id="Phobius"/>
    </source>
</evidence>
<proteinExistence type="predicted"/>
<feature type="transmembrane region" description="Helical" evidence="1">
    <location>
        <begin position="25"/>
        <end position="45"/>
    </location>
</feature>
<dbReference type="OrthoDB" id="10314059at2759"/>
<feature type="transmembrane region" description="Helical" evidence="1">
    <location>
        <begin position="65"/>
        <end position="90"/>
    </location>
</feature>
<dbReference type="Proteomes" id="UP000663877">
    <property type="component" value="Unassembled WGS sequence"/>
</dbReference>
<evidence type="ECO:0000313" key="3">
    <source>
        <dbReference type="EMBL" id="CAF1636262.1"/>
    </source>
</evidence>
<keyword evidence="1" id="KW-0472">Membrane</keyword>
<organism evidence="3 4">
    <name type="scientific">Adineta steineri</name>
    <dbReference type="NCBI Taxonomy" id="433720"/>
    <lineage>
        <taxon>Eukaryota</taxon>
        <taxon>Metazoa</taxon>
        <taxon>Spiralia</taxon>
        <taxon>Gnathifera</taxon>
        <taxon>Rotifera</taxon>
        <taxon>Eurotatoria</taxon>
        <taxon>Bdelloidea</taxon>
        <taxon>Adinetida</taxon>
        <taxon>Adinetidae</taxon>
        <taxon>Adineta</taxon>
    </lineage>
</organism>
<accession>A0A816DLE9</accession>
<sequence>MLIIGLLFYYFNLNKKSVNDKSLNFWYGLLVLSMFVGSSICNQWISSLICRPVEILYDKRFSSILGVQMISFIACIHLAYGLGTIFTPVFDQRAITLSRLDSFTPLFSSVDNMP</sequence>
<dbReference type="Proteomes" id="UP000663832">
    <property type="component" value="Unassembled WGS sequence"/>
</dbReference>
<evidence type="ECO:0000313" key="2">
    <source>
        <dbReference type="EMBL" id="CAF1472562.1"/>
    </source>
</evidence>
<keyword evidence="1" id="KW-0812">Transmembrane</keyword>
<name>A0A816DLE9_9BILA</name>
<keyword evidence="1" id="KW-1133">Transmembrane helix</keyword>
<dbReference type="EMBL" id="CAJNOM010002694">
    <property type="protein sequence ID" value="CAF1636262.1"/>
    <property type="molecule type" value="Genomic_DNA"/>
</dbReference>
<dbReference type="EMBL" id="CAJNOI010002375">
    <property type="protein sequence ID" value="CAF1472562.1"/>
    <property type="molecule type" value="Genomic_DNA"/>
</dbReference>
<evidence type="ECO:0000313" key="4">
    <source>
        <dbReference type="Proteomes" id="UP000663832"/>
    </source>
</evidence>
<protein>
    <submittedName>
        <fullName evidence="3">Uncharacterized protein</fullName>
    </submittedName>
</protein>
<comment type="caution">
    <text evidence="3">The sequence shown here is derived from an EMBL/GenBank/DDBJ whole genome shotgun (WGS) entry which is preliminary data.</text>
</comment>